<keyword evidence="4" id="KW-1185">Reference proteome</keyword>
<dbReference type="InterPro" id="IPR017792">
    <property type="entry name" value="UAAP1"/>
</dbReference>
<dbReference type="AlphaFoldDB" id="A0A7M2WZL3"/>
<dbReference type="Proteomes" id="UP000593765">
    <property type="component" value="Chromosome"/>
</dbReference>
<evidence type="ECO:0000256" key="1">
    <source>
        <dbReference type="SAM" id="MobiDB-lite"/>
    </source>
</evidence>
<dbReference type="EMBL" id="CP063458">
    <property type="protein sequence ID" value="QOV90833.1"/>
    <property type="molecule type" value="Genomic_DNA"/>
</dbReference>
<feature type="domain" description="DUF1989" evidence="2">
    <location>
        <begin position="50"/>
        <end position="218"/>
    </location>
</feature>
<organism evidence="3 4">
    <name type="scientific">Humisphaera borealis</name>
    <dbReference type="NCBI Taxonomy" id="2807512"/>
    <lineage>
        <taxon>Bacteria</taxon>
        <taxon>Pseudomonadati</taxon>
        <taxon>Planctomycetota</taxon>
        <taxon>Phycisphaerae</taxon>
        <taxon>Tepidisphaerales</taxon>
        <taxon>Tepidisphaeraceae</taxon>
        <taxon>Humisphaera</taxon>
    </lineage>
</organism>
<dbReference type="PANTHER" id="PTHR31527:SF0">
    <property type="entry name" value="RE64534P"/>
    <property type="match status" value="1"/>
</dbReference>
<sequence length="275" mass="30019">MQSQLSDPYKAREHARAQAGTKVRAMPTIPASAATDLPAGVSAGDVVWDETLAGGEYAARILKRGSRLRLTNLDGDGCINLLVFNADRPIERINVADTVKVQWNAYVGKGGLVLSDMGRVLLSIVEDTCGQHDTFCGCSNVRSNAKKYGTGDNFGPFPNARDRFLLALLKYGLGKKDIPANINFFKGVKVETDGALTFNPRSSKPGDYVELRAEMNVLVAIANTPHALDPRPQYTCTAVRLTAWRGEQTPADDPIRNASPENLRAFENVEDYFLM</sequence>
<reference evidence="3 4" key="1">
    <citation type="submission" date="2020-10" db="EMBL/GenBank/DDBJ databases">
        <title>Wide distribution of Phycisphaera-like planctomycetes from WD2101 soil group in peatlands and genome analysis of the first cultivated representative.</title>
        <authorList>
            <person name="Dedysh S.N."/>
            <person name="Beletsky A.V."/>
            <person name="Ivanova A."/>
            <person name="Kulichevskaya I.S."/>
            <person name="Suzina N.E."/>
            <person name="Philippov D.A."/>
            <person name="Rakitin A.L."/>
            <person name="Mardanov A.V."/>
            <person name="Ravin N.V."/>
        </authorList>
    </citation>
    <scope>NUCLEOTIDE SEQUENCE [LARGE SCALE GENOMIC DNA]</scope>
    <source>
        <strain evidence="3 4">M1803</strain>
    </source>
</reference>
<dbReference type="PANTHER" id="PTHR31527">
    <property type="entry name" value="RE64534P"/>
    <property type="match status" value="1"/>
</dbReference>
<gene>
    <name evidence="3" type="ORF">IPV69_05600</name>
</gene>
<dbReference type="Pfam" id="PF09347">
    <property type="entry name" value="DUF1989"/>
    <property type="match status" value="1"/>
</dbReference>
<evidence type="ECO:0000313" key="3">
    <source>
        <dbReference type="EMBL" id="QOV90833.1"/>
    </source>
</evidence>
<dbReference type="NCBIfam" id="TIGR03425">
    <property type="entry name" value="urea_degr_2"/>
    <property type="match status" value="1"/>
</dbReference>
<protein>
    <submittedName>
        <fullName evidence="3">Urea carboxylase-associated family protein</fullName>
    </submittedName>
</protein>
<name>A0A7M2WZL3_9BACT</name>
<evidence type="ECO:0000259" key="2">
    <source>
        <dbReference type="Pfam" id="PF09347"/>
    </source>
</evidence>
<evidence type="ECO:0000313" key="4">
    <source>
        <dbReference type="Proteomes" id="UP000593765"/>
    </source>
</evidence>
<feature type="region of interest" description="Disordered" evidence="1">
    <location>
        <begin position="1"/>
        <end position="23"/>
    </location>
</feature>
<accession>A0A7M2WZL3</accession>
<proteinExistence type="predicted"/>
<dbReference type="InterPro" id="IPR018959">
    <property type="entry name" value="DUF1989"/>
</dbReference>
<dbReference type="KEGG" id="hbs:IPV69_05600"/>
<dbReference type="RefSeq" id="WP_206293937.1">
    <property type="nucleotide sequence ID" value="NZ_CP063458.1"/>
</dbReference>